<dbReference type="InParanoid" id="W4KBF6"/>
<proteinExistence type="predicted"/>
<dbReference type="AlphaFoldDB" id="W4KBF6"/>
<dbReference type="STRING" id="747525.W4KBF6"/>
<protein>
    <submittedName>
        <fullName evidence="1">Uncharacterized protein</fullName>
    </submittedName>
</protein>
<accession>W4KBF6</accession>
<dbReference type="KEGG" id="hir:HETIRDRAFT_108693"/>
<dbReference type="HOGENOM" id="CLU_060568_0_0_1"/>
<dbReference type="RefSeq" id="XP_009544751.1">
    <property type="nucleotide sequence ID" value="XM_009546456.1"/>
</dbReference>
<dbReference type="GeneID" id="20666373"/>
<gene>
    <name evidence="1" type="ORF">HETIRDRAFT_108693</name>
</gene>
<reference evidence="1 2" key="1">
    <citation type="journal article" date="2012" name="New Phytol.">
        <title>Insight into trade-off between wood decay and parasitism from the genome of a fungal forest pathogen.</title>
        <authorList>
            <person name="Olson A."/>
            <person name="Aerts A."/>
            <person name="Asiegbu F."/>
            <person name="Belbahri L."/>
            <person name="Bouzid O."/>
            <person name="Broberg A."/>
            <person name="Canback B."/>
            <person name="Coutinho P.M."/>
            <person name="Cullen D."/>
            <person name="Dalman K."/>
            <person name="Deflorio G."/>
            <person name="van Diepen L.T."/>
            <person name="Dunand C."/>
            <person name="Duplessis S."/>
            <person name="Durling M."/>
            <person name="Gonthier P."/>
            <person name="Grimwood J."/>
            <person name="Fossdal C.G."/>
            <person name="Hansson D."/>
            <person name="Henrissat B."/>
            <person name="Hietala A."/>
            <person name="Himmelstrand K."/>
            <person name="Hoffmeister D."/>
            <person name="Hogberg N."/>
            <person name="James T.Y."/>
            <person name="Karlsson M."/>
            <person name="Kohler A."/>
            <person name="Kues U."/>
            <person name="Lee Y.H."/>
            <person name="Lin Y.C."/>
            <person name="Lind M."/>
            <person name="Lindquist E."/>
            <person name="Lombard V."/>
            <person name="Lucas S."/>
            <person name="Lunden K."/>
            <person name="Morin E."/>
            <person name="Murat C."/>
            <person name="Park J."/>
            <person name="Raffaello T."/>
            <person name="Rouze P."/>
            <person name="Salamov A."/>
            <person name="Schmutz J."/>
            <person name="Solheim H."/>
            <person name="Stahlberg J."/>
            <person name="Velez H."/>
            <person name="de Vries R.P."/>
            <person name="Wiebenga A."/>
            <person name="Woodward S."/>
            <person name="Yakovlev I."/>
            <person name="Garbelotto M."/>
            <person name="Martin F."/>
            <person name="Grigoriev I.V."/>
            <person name="Stenlid J."/>
        </authorList>
    </citation>
    <scope>NUCLEOTIDE SEQUENCE [LARGE SCALE GENOMIC DNA]</scope>
    <source>
        <strain evidence="1 2">TC 32-1</strain>
    </source>
</reference>
<dbReference type="EMBL" id="KI925457">
    <property type="protein sequence ID" value="ETW82386.1"/>
    <property type="molecule type" value="Genomic_DNA"/>
</dbReference>
<evidence type="ECO:0000313" key="1">
    <source>
        <dbReference type="EMBL" id="ETW82386.1"/>
    </source>
</evidence>
<keyword evidence="2" id="KW-1185">Reference proteome</keyword>
<name>W4KBF6_HETIT</name>
<sequence length="318" mass="36357">MGFISFVHSIFSSPSLFRFSFRWAMSNPEDGVYFPNDSSVCKLSMLHWAALIVSHSSRYHRPRITRIQHCKWEDRVMHEFLIIDFTYPTSPTTKRTVPVIVEHTMEIRQFRPDMIQPGLAEILSRASVRSSRASLSCASISSSSSLSISMPAVDYITTPLSGAPIRSINEKTTRLYVVCRTLTFPMDTTPTDYDLAALLRALHEYSPNYDLISRQYYWFAATIYDVFCAVPGATSVDHDVPHFRDIRRRFLTIFTIQPEDPPLDNILLHYIRHLKDFESTAWRSMQAANATISMLKDELALAQQQLVTQGYAGPSNRT</sequence>
<evidence type="ECO:0000313" key="2">
    <source>
        <dbReference type="Proteomes" id="UP000030671"/>
    </source>
</evidence>
<dbReference type="Proteomes" id="UP000030671">
    <property type="component" value="Unassembled WGS sequence"/>
</dbReference>
<organism evidence="1 2">
    <name type="scientific">Heterobasidion irregulare (strain TC 32-1)</name>
    <dbReference type="NCBI Taxonomy" id="747525"/>
    <lineage>
        <taxon>Eukaryota</taxon>
        <taxon>Fungi</taxon>
        <taxon>Dikarya</taxon>
        <taxon>Basidiomycota</taxon>
        <taxon>Agaricomycotina</taxon>
        <taxon>Agaricomycetes</taxon>
        <taxon>Russulales</taxon>
        <taxon>Bondarzewiaceae</taxon>
        <taxon>Heterobasidion</taxon>
        <taxon>Heterobasidion annosum species complex</taxon>
    </lineage>
</organism>